<dbReference type="AlphaFoldDB" id="A0A2N3KML9"/>
<organism evidence="3 4">
    <name type="scientific">Thalassospira marina</name>
    <dbReference type="NCBI Taxonomy" id="2048283"/>
    <lineage>
        <taxon>Bacteria</taxon>
        <taxon>Pseudomonadati</taxon>
        <taxon>Pseudomonadota</taxon>
        <taxon>Alphaproteobacteria</taxon>
        <taxon>Rhodospirillales</taxon>
        <taxon>Thalassospiraceae</taxon>
        <taxon>Thalassospira</taxon>
    </lineage>
</organism>
<dbReference type="InterPro" id="IPR025137">
    <property type="entry name" value="NfrA_C"/>
</dbReference>
<keyword evidence="1" id="KW-0732">Signal</keyword>
<keyword evidence="3" id="KW-0675">Receptor</keyword>
<evidence type="ECO:0000256" key="1">
    <source>
        <dbReference type="SAM" id="SignalP"/>
    </source>
</evidence>
<feature type="signal peptide" evidence="1">
    <location>
        <begin position="1"/>
        <end position="31"/>
    </location>
</feature>
<feature type="chain" id="PRO_5014878336" evidence="1">
    <location>
        <begin position="32"/>
        <end position="1060"/>
    </location>
</feature>
<dbReference type="Proteomes" id="UP000233597">
    <property type="component" value="Unassembled WGS sequence"/>
</dbReference>
<name>A0A2N3KML9_9PROT</name>
<dbReference type="SUPFAM" id="SSF48452">
    <property type="entry name" value="TPR-like"/>
    <property type="match status" value="1"/>
</dbReference>
<evidence type="ECO:0000259" key="2">
    <source>
        <dbReference type="Pfam" id="PF13283"/>
    </source>
</evidence>
<dbReference type="SUPFAM" id="SSF81901">
    <property type="entry name" value="HCP-like"/>
    <property type="match status" value="1"/>
</dbReference>
<feature type="domain" description="Bacteriophage N4 adsorption protein A C-terminal" evidence="2">
    <location>
        <begin position="915"/>
        <end position="1052"/>
    </location>
</feature>
<accession>A0A2N3KML9</accession>
<proteinExistence type="predicted"/>
<evidence type="ECO:0000313" key="3">
    <source>
        <dbReference type="EMBL" id="PKR51798.1"/>
    </source>
</evidence>
<sequence length="1060" mass="118122">MTRPHRAIGLSLLALLATGVIPLAPVAPAHADSLDKFADFRSYPYLDRAYREARRENWGEVEKLMTHLLSLVPENTEARRLIVQAQTNQGHFDQAQESANALPDGTQKRETLQELRIKWIETSTPAEAQIRDWLDHTVEIADREQIWRAYADALSKQPDGAQKALAWLESIKGSEDGDSLRRARAIWAEQLDNWRTVIAELAPLADQRRLSPENWQRLATAYANIQDEQGLIALLPSAPDSKSQAQAQLALANRAIALGNIAVAKRWLQTLPASLRDDSAQQETLWELAKATGDTNLYQVTSKNLDRPCLETAEWLSRHDAQLAKQQFARCDAQTAPQTWLILAQRLEAIDALKTQSLPASWQEERQNVLIGMLRDRGEDREAIAWLNNQPQTAETMTLNAQILQSLHDDAGAEKYWLAVYRKNGDLGALDQASYLALKRNQTGSAKKLLEQAYDEHHGRLPDALLQRLAAFYAQNIGAGDVPRVKQVLAKLDDKTRGLVLLQLASNNYCDIVKDAATGQTSETATLAALGQCAMDQTPGIASIYYQKAVDLGDQTSLPSLAYALEAGGSPDAALKIWQRVPAGQMTDNARLTAARSALEAGQPDQAEHFWQQAENLTKANDWALGATIAEARNKPKLALGRQKIALQNSPSPENYYAASATAQKAGDLPQSTEWLAKAYELQPDNPRYNADLGMRLASLNDTGHQNTAIPYLKRAVQDYPDDYRLHETLANRYNAVENSAGARRELEHAIDLEQNPVTQGNDFGSLDARRYRQRRAHETLERRNSVTLASTWSPAGTTELPLGNNATDRRAASQNVQTALWDHALGDEPSRNGSTFSVYGRVLTGADGHARYGQTLATGLGLRYKPLGDYNLNLYGELFSQTQRDKSGTPGIKAGDLINPGKLVDGISDLNDTHKRDNDLILRATASFLDQDEYRNDWRVDEDDWNERFVNLDLSWWTRSGNHMALSRFQQGHSFKLTTQSAQTIMPYGFVEAAAQDPNDTWRQDLRTGVGLRWQLYTDEDKYNAYRTRVNARVEYQKSVGGNLYEGADGILFGLEVNF</sequence>
<comment type="caution">
    <text evidence="3">The sequence shown here is derived from an EMBL/GenBank/DDBJ whole genome shotgun (WGS) entry which is preliminary data.</text>
</comment>
<dbReference type="EMBL" id="NWTK01000013">
    <property type="protein sequence ID" value="PKR51798.1"/>
    <property type="molecule type" value="Genomic_DNA"/>
</dbReference>
<evidence type="ECO:0000313" key="4">
    <source>
        <dbReference type="Proteomes" id="UP000233597"/>
    </source>
</evidence>
<dbReference type="InterPro" id="IPR011990">
    <property type="entry name" value="TPR-like_helical_dom_sf"/>
</dbReference>
<gene>
    <name evidence="3" type="ORF">COO20_18290</name>
</gene>
<reference evidence="3 4" key="1">
    <citation type="submission" date="2017-09" db="EMBL/GenBank/DDBJ databases">
        <title>Biodiversity and function of Thalassospira species in the particle-attached aromatic-hydrocarbon-degrading consortia from the surface seawater of the South China Sea.</title>
        <authorList>
            <person name="Dong C."/>
            <person name="Liu R."/>
            <person name="Shao Z."/>
        </authorList>
    </citation>
    <scope>NUCLEOTIDE SEQUENCE [LARGE SCALE GENOMIC DNA]</scope>
    <source>
        <strain evidence="3 4">CSC1P2</strain>
    </source>
</reference>
<dbReference type="RefSeq" id="WP_101269187.1">
    <property type="nucleotide sequence ID" value="NZ_NWTK01000013.1"/>
</dbReference>
<dbReference type="Pfam" id="PF13283">
    <property type="entry name" value="NfrA_C"/>
    <property type="match status" value="1"/>
</dbReference>
<dbReference type="Gene3D" id="1.25.40.10">
    <property type="entry name" value="Tetratricopeptide repeat domain"/>
    <property type="match status" value="2"/>
</dbReference>
<dbReference type="OrthoDB" id="7312176at2"/>
<protein>
    <submittedName>
        <fullName evidence="3">Phage receptor</fullName>
    </submittedName>
</protein>